<proteinExistence type="predicted"/>
<evidence type="ECO:0000313" key="2">
    <source>
        <dbReference type="EMBL" id="MCY6525099.1"/>
    </source>
</evidence>
<dbReference type="Proteomes" id="UP001077788">
    <property type="component" value="Unassembled WGS sequence"/>
</dbReference>
<sequence>MFKKIWNFAKREFTYAYWIMNIFTILMFFYVFIIHFNLLFKNEFNIEYKSYYNVSMTISDAKIVGRLNKFITTKKFNESCYIKTCGFPKEGEFYLSKITFIKIYNKYFLLSSCVFNKNNECFYNMTNNDIEKEKQKIIYHAKDEIKWALITIIGIISVSFLQTFILSEAKKRGINLIS</sequence>
<comment type="caution">
    <text evidence="2">The sequence shown here is derived from an EMBL/GenBank/DDBJ whole genome shotgun (WGS) entry which is preliminary data.</text>
</comment>
<dbReference type="AlphaFoldDB" id="A0A9Q4DK93"/>
<reference evidence="2" key="1">
    <citation type="journal article" date="2021" name="Vet Sci">
        <title>O-Serogroups and Pathovirotypes of Escherichia coli Isolated from Post-Weaning Piglets Showing Diarrhoea and/or Oedema in South Korea.</title>
        <authorList>
            <person name="Byun J.W."/>
            <person name="Moon B.Y."/>
            <person name="Do K.H."/>
            <person name="Lee K."/>
            <person name="Lee H.Y."/>
            <person name="Kim W.I."/>
            <person name="So B."/>
            <person name="Lee W.K."/>
        </authorList>
    </citation>
    <scope>NUCLEOTIDE SEQUENCE</scope>
    <source>
        <strain evidence="2">84/14</strain>
    </source>
</reference>
<reference evidence="2" key="2">
    <citation type="submission" date="2022-12" db="EMBL/GenBank/DDBJ databases">
        <authorList>
            <person name="Kardos G."/>
            <person name="Sarkozi R."/>
            <person name="Laczko L."/>
            <person name="Marton S."/>
            <person name="Makrai L."/>
            <person name="Banyai K."/>
            <person name="Fodor L."/>
        </authorList>
    </citation>
    <scope>NUCLEOTIDE SEQUENCE</scope>
    <source>
        <strain evidence="2">84/14</strain>
    </source>
</reference>
<feature type="transmembrane region" description="Helical" evidence="1">
    <location>
        <begin position="15"/>
        <end position="40"/>
    </location>
</feature>
<accession>A0A9Q4DK93</accession>
<feature type="transmembrane region" description="Helical" evidence="1">
    <location>
        <begin position="147"/>
        <end position="166"/>
    </location>
</feature>
<organism evidence="2 3">
    <name type="scientific">Actinobacillus pleuropneumoniae</name>
    <name type="common">Haemophilus pleuropneumoniae</name>
    <dbReference type="NCBI Taxonomy" id="715"/>
    <lineage>
        <taxon>Bacteria</taxon>
        <taxon>Pseudomonadati</taxon>
        <taxon>Pseudomonadota</taxon>
        <taxon>Gammaproteobacteria</taxon>
        <taxon>Pasteurellales</taxon>
        <taxon>Pasteurellaceae</taxon>
        <taxon>Actinobacillus</taxon>
    </lineage>
</organism>
<name>A0A9Q4DK93_ACTPL</name>
<keyword evidence="1" id="KW-0812">Transmembrane</keyword>
<evidence type="ECO:0000256" key="1">
    <source>
        <dbReference type="SAM" id="Phobius"/>
    </source>
</evidence>
<keyword evidence="1" id="KW-0472">Membrane</keyword>
<gene>
    <name evidence="2" type="ORF">OYG11_12955</name>
</gene>
<dbReference type="RefSeq" id="WP_043993310.1">
    <property type="nucleotide sequence ID" value="NZ_CBDBSV010000181.1"/>
</dbReference>
<protein>
    <submittedName>
        <fullName evidence="2">Uncharacterized protein</fullName>
    </submittedName>
</protein>
<evidence type="ECO:0000313" key="3">
    <source>
        <dbReference type="Proteomes" id="UP001077788"/>
    </source>
</evidence>
<keyword evidence="1" id="KW-1133">Transmembrane helix</keyword>
<dbReference type="EMBL" id="JAPQFC010001314">
    <property type="protein sequence ID" value="MCY6525099.1"/>
    <property type="molecule type" value="Genomic_DNA"/>
</dbReference>